<dbReference type="Gene3D" id="1.20.5.340">
    <property type="match status" value="1"/>
</dbReference>
<dbReference type="Proteomes" id="UP001501729">
    <property type="component" value="Unassembled WGS sequence"/>
</dbReference>
<gene>
    <name evidence="3" type="ORF">GCM10025751_28870</name>
</gene>
<evidence type="ECO:0000313" key="3">
    <source>
        <dbReference type="EMBL" id="GAA5052559.1"/>
    </source>
</evidence>
<dbReference type="EMBL" id="BAABKX010000012">
    <property type="protein sequence ID" value="GAA5052559.1"/>
    <property type="molecule type" value="Genomic_DNA"/>
</dbReference>
<dbReference type="AlphaFoldDB" id="A0AAV3UIV1"/>
<accession>A0AAV3UIV1</accession>
<dbReference type="GO" id="GO:0006355">
    <property type="term" value="P:regulation of DNA-templated transcription"/>
    <property type="evidence" value="ECO:0007669"/>
    <property type="project" value="InterPro"/>
</dbReference>
<evidence type="ECO:0000256" key="1">
    <source>
        <dbReference type="SAM" id="Coils"/>
    </source>
</evidence>
<organism evidence="3 4">
    <name type="scientific">Haladaptatus pallidirubidus</name>
    <dbReference type="NCBI Taxonomy" id="1008152"/>
    <lineage>
        <taxon>Archaea</taxon>
        <taxon>Methanobacteriati</taxon>
        <taxon>Methanobacteriota</taxon>
        <taxon>Stenosarchaea group</taxon>
        <taxon>Halobacteria</taxon>
        <taxon>Halobacteriales</taxon>
        <taxon>Haladaptataceae</taxon>
        <taxon>Haladaptatus</taxon>
    </lineage>
</organism>
<keyword evidence="4" id="KW-1185">Reference proteome</keyword>
<name>A0AAV3UIV1_9EURY</name>
<dbReference type="Pfam" id="PF01402">
    <property type="entry name" value="RHH_1"/>
    <property type="match status" value="1"/>
</dbReference>
<evidence type="ECO:0000313" key="4">
    <source>
        <dbReference type="Proteomes" id="UP001501729"/>
    </source>
</evidence>
<protein>
    <recommendedName>
        <fullName evidence="2">Ribbon-helix-helix protein CopG domain-containing protein</fullName>
    </recommendedName>
</protein>
<feature type="coiled-coil region" evidence="1">
    <location>
        <begin position="34"/>
        <end position="107"/>
    </location>
</feature>
<dbReference type="InterPro" id="IPR010985">
    <property type="entry name" value="Ribbon_hlx_hlx"/>
</dbReference>
<proteinExistence type="predicted"/>
<dbReference type="SUPFAM" id="SSF47598">
    <property type="entry name" value="Ribbon-helix-helix"/>
    <property type="match status" value="1"/>
</dbReference>
<comment type="caution">
    <text evidence="3">The sequence shown here is derived from an EMBL/GenBank/DDBJ whole genome shotgun (WGS) entry which is preliminary data.</text>
</comment>
<feature type="domain" description="Ribbon-helix-helix protein CopG" evidence="2">
    <location>
        <begin position="4"/>
        <end position="38"/>
    </location>
</feature>
<keyword evidence="1" id="KW-0175">Coiled coil</keyword>
<sequence length="142" mass="17536">MPNVSVRIDDERREELDELADNARLSRAEYIRDALRVREEYYEIREKYNELQDEHELLRSNNEELQDEYAELHEEYDELQSEYEEVKQELERVHREKRQILEQREENTELVKYVEEERSLTRQKAEAGIATRAKWWLFGMER</sequence>
<evidence type="ECO:0000259" key="2">
    <source>
        <dbReference type="Pfam" id="PF01402"/>
    </source>
</evidence>
<dbReference type="RefSeq" id="WP_227773385.1">
    <property type="nucleotide sequence ID" value="NZ_BAABKX010000012.1"/>
</dbReference>
<reference evidence="3 4" key="1">
    <citation type="journal article" date="2019" name="Int. J. Syst. Evol. Microbiol.">
        <title>The Global Catalogue of Microorganisms (GCM) 10K type strain sequencing project: providing services to taxonomists for standard genome sequencing and annotation.</title>
        <authorList>
            <consortium name="The Broad Institute Genomics Platform"/>
            <consortium name="The Broad Institute Genome Sequencing Center for Infectious Disease"/>
            <person name="Wu L."/>
            <person name="Ma J."/>
        </authorList>
    </citation>
    <scope>NUCLEOTIDE SEQUENCE [LARGE SCALE GENOMIC DNA]</scope>
    <source>
        <strain evidence="3 4">JCM 17504</strain>
    </source>
</reference>
<dbReference type="InterPro" id="IPR002145">
    <property type="entry name" value="CopG"/>
</dbReference>
<dbReference type="GeneID" id="68613574"/>